<feature type="compositionally biased region" description="Low complexity" evidence="1">
    <location>
        <begin position="25"/>
        <end position="40"/>
    </location>
</feature>
<evidence type="ECO:0000313" key="3">
    <source>
        <dbReference type="EMBL" id="MBB6628074.1"/>
    </source>
</evidence>
<keyword evidence="4" id="KW-1185">Reference proteome</keyword>
<dbReference type="EMBL" id="JACKXE010000001">
    <property type="protein sequence ID" value="MBB6628074.1"/>
    <property type="molecule type" value="Genomic_DNA"/>
</dbReference>
<feature type="region of interest" description="Disordered" evidence="1">
    <location>
        <begin position="25"/>
        <end position="45"/>
    </location>
</feature>
<dbReference type="RefSeq" id="WP_185253164.1">
    <property type="nucleotide sequence ID" value="NZ_JACKXE010000001.1"/>
</dbReference>
<feature type="signal peptide" evidence="2">
    <location>
        <begin position="1"/>
        <end position="20"/>
    </location>
</feature>
<gene>
    <name evidence="3" type="ORF">H5V45_12165</name>
</gene>
<reference evidence="3 4" key="1">
    <citation type="submission" date="2020-08" db="EMBL/GenBank/DDBJ databases">
        <authorList>
            <person name="Seo M.-J."/>
        </authorList>
    </citation>
    <scope>NUCLEOTIDE SEQUENCE [LARGE SCALE GENOMIC DNA]</scope>
    <source>
        <strain evidence="3 4">KIGAM211</strain>
    </source>
</reference>
<evidence type="ECO:0000256" key="2">
    <source>
        <dbReference type="SAM" id="SignalP"/>
    </source>
</evidence>
<organism evidence="3 4">
    <name type="scientific">Nocardioides luti</name>
    <dbReference type="NCBI Taxonomy" id="2761101"/>
    <lineage>
        <taxon>Bacteria</taxon>
        <taxon>Bacillati</taxon>
        <taxon>Actinomycetota</taxon>
        <taxon>Actinomycetes</taxon>
        <taxon>Propionibacteriales</taxon>
        <taxon>Nocardioidaceae</taxon>
        <taxon>Nocardioides</taxon>
    </lineage>
</organism>
<feature type="chain" id="PRO_5039358869" description="DUF732 domain-containing protein" evidence="2">
    <location>
        <begin position="21"/>
        <end position="192"/>
    </location>
</feature>
<evidence type="ECO:0000256" key="1">
    <source>
        <dbReference type="SAM" id="MobiDB-lite"/>
    </source>
</evidence>
<comment type="caution">
    <text evidence="3">The sequence shown here is derived from an EMBL/GenBank/DDBJ whole genome shotgun (WGS) entry which is preliminary data.</text>
</comment>
<sequence>MTRLLAPLLLLVLLVGGCGGGDDAPATPAASAASPASSPADGGGADREAIRTGLAALFAGDHPSAQDREDGACFARELAARATPEQLRDAGVLDASYAVVTTLPALPEPMAETWVDAQAGCVDLVDASARAQAKVTHGAIDTEGYAACLRDALSDDELRAAQVATLEGDFGAAAVERFTQAQTSCARESLSR</sequence>
<evidence type="ECO:0000313" key="4">
    <source>
        <dbReference type="Proteomes" id="UP000523955"/>
    </source>
</evidence>
<proteinExistence type="predicted"/>
<keyword evidence="2" id="KW-0732">Signal</keyword>
<name>A0A7X0RGV1_9ACTN</name>
<evidence type="ECO:0008006" key="5">
    <source>
        <dbReference type="Google" id="ProtNLM"/>
    </source>
</evidence>
<protein>
    <recommendedName>
        <fullName evidence="5">DUF732 domain-containing protein</fullName>
    </recommendedName>
</protein>
<dbReference type="AlphaFoldDB" id="A0A7X0RGV1"/>
<dbReference type="PROSITE" id="PS51257">
    <property type="entry name" value="PROKAR_LIPOPROTEIN"/>
    <property type="match status" value="1"/>
</dbReference>
<dbReference type="Proteomes" id="UP000523955">
    <property type="component" value="Unassembled WGS sequence"/>
</dbReference>
<accession>A0A7X0RGV1</accession>